<reference evidence="7" key="2">
    <citation type="submission" date="2022-03" db="EMBL/GenBank/DDBJ databases">
        <title>Draft title - Genomic analysis of global carrot germplasm unveils the trajectory of domestication and the origin of high carotenoid orange carrot.</title>
        <authorList>
            <person name="Iorizzo M."/>
            <person name="Ellison S."/>
            <person name="Senalik D."/>
            <person name="Macko-Podgorni A."/>
            <person name="Grzebelus D."/>
            <person name="Bostan H."/>
            <person name="Rolling W."/>
            <person name="Curaba J."/>
            <person name="Simon P."/>
        </authorList>
    </citation>
    <scope>NUCLEOTIDE SEQUENCE</scope>
    <source>
        <tissue evidence="7">Leaf</tissue>
    </source>
</reference>
<dbReference type="Pfam" id="PF00201">
    <property type="entry name" value="UDPGT"/>
    <property type="match status" value="1"/>
</dbReference>
<dbReference type="InterPro" id="IPR002213">
    <property type="entry name" value="UDP_glucos_trans"/>
</dbReference>
<proteinExistence type="inferred from homology"/>
<evidence type="ECO:0000256" key="2">
    <source>
        <dbReference type="ARBA" id="ARBA00009995"/>
    </source>
</evidence>
<evidence type="ECO:0000313" key="7">
    <source>
        <dbReference type="EMBL" id="WOG91837.1"/>
    </source>
</evidence>
<keyword evidence="5" id="KW-0328">Glycosyltransferase</keyword>
<dbReference type="FunFam" id="3.40.50.2000:FF:000056">
    <property type="entry name" value="Glycosyltransferase"/>
    <property type="match status" value="1"/>
</dbReference>
<dbReference type="Proteomes" id="UP000077755">
    <property type="component" value="Chromosome 3"/>
</dbReference>
<comment type="similarity">
    <text evidence="2 5">Belongs to the UDP-glycosyltransferase family.</text>
</comment>
<dbReference type="PANTHER" id="PTHR48048:SF72">
    <property type="entry name" value="GLYCOSYLTRANSFERASE"/>
    <property type="match status" value="1"/>
</dbReference>
<evidence type="ECO:0000256" key="4">
    <source>
        <dbReference type="ARBA" id="ARBA00023229"/>
    </source>
</evidence>
<dbReference type="GO" id="GO:0008299">
    <property type="term" value="P:isoprenoid biosynthetic process"/>
    <property type="evidence" value="ECO:0007669"/>
    <property type="project" value="UniProtKB-KW"/>
</dbReference>
<dbReference type="GO" id="GO:0035251">
    <property type="term" value="F:UDP-glucosyltransferase activity"/>
    <property type="evidence" value="ECO:0007669"/>
    <property type="project" value="InterPro"/>
</dbReference>
<evidence type="ECO:0000256" key="6">
    <source>
        <dbReference type="RuleBase" id="RU362057"/>
    </source>
</evidence>
<dbReference type="InterPro" id="IPR050481">
    <property type="entry name" value="UDP-glycosyltransf_plant"/>
</dbReference>
<keyword evidence="4" id="KW-0414">Isoprene biosynthesis</keyword>
<dbReference type="EMBL" id="CP093345">
    <property type="protein sequence ID" value="WOG91837.1"/>
    <property type="molecule type" value="Genomic_DNA"/>
</dbReference>
<dbReference type="Gene3D" id="3.40.50.2000">
    <property type="entry name" value="Glycogen Phosphorylase B"/>
    <property type="match status" value="2"/>
</dbReference>
<dbReference type="InterPro" id="IPR035595">
    <property type="entry name" value="UDP_glycos_trans_CS"/>
</dbReference>
<evidence type="ECO:0000256" key="1">
    <source>
        <dbReference type="ARBA" id="ARBA00004721"/>
    </source>
</evidence>
<dbReference type="AlphaFoldDB" id="A0AAF0WL06"/>
<dbReference type="KEGG" id="dcr:108210671"/>
<evidence type="ECO:0000313" key="8">
    <source>
        <dbReference type="Proteomes" id="UP000077755"/>
    </source>
</evidence>
<sequence length="493" mass="55509">MRAELIFVPAPGVGHLVSAVELAKLLARQDHRISINILIIKMPFDYGVADITQTLQNDAPERINFVEIPSLDDTAMAKLMALPRMSFHDAFLSSQRAQVMDVVRQIMNRSEDSRLGGFVLDMFCTQMIDLANEFDVPAYVFFTSSASFLGFIFYAQHLKDKKDQEIFELKDSDVELSVPCFSNLVPAKVLPSVMLTESGSAMMISIARRLRQVRGILVNTVLELESYAIRSLEEDESVPRVYHLGPLINFKKVEQTSHCEDSDEAVMRWLDKQPCSSVVFLCFGSMGSFDTKQVKEIARALELSGQRFLWSLRRPSQEKEKTELLKDYEDYDEVLPEGFLERTSGIGKIIGWAPQMTILSHPAVGGFVSHCGWNSTLESIWCGVPIATWPIFAEQQTNAFQLVKELGLAVKIKLDYRQEYLAPDKSSELVTAEEIESGIRCLMNKEGDQMRNKVVTMKDLCRKAVVEGGSSRISLTQFIDDVIDSINQRSTST</sequence>
<name>A0AAF0WL06_DAUCS</name>
<dbReference type="CDD" id="cd03784">
    <property type="entry name" value="GT1_Gtf-like"/>
    <property type="match status" value="1"/>
</dbReference>
<reference evidence="7" key="1">
    <citation type="journal article" date="2016" name="Nat. Genet.">
        <title>A high-quality carrot genome assembly provides new insights into carotenoid accumulation and asterid genome evolution.</title>
        <authorList>
            <person name="Iorizzo M."/>
            <person name="Ellison S."/>
            <person name="Senalik D."/>
            <person name="Zeng P."/>
            <person name="Satapoomin P."/>
            <person name="Huang J."/>
            <person name="Bowman M."/>
            <person name="Iovene M."/>
            <person name="Sanseverino W."/>
            <person name="Cavagnaro P."/>
            <person name="Yildiz M."/>
            <person name="Macko-Podgorni A."/>
            <person name="Moranska E."/>
            <person name="Grzebelus E."/>
            <person name="Grzebelus D."/>
            <person name="Ashrafi H."/>
            <person name="Zheng Z."/>
            <person name="Cheng S."/>
            <person name="Spooner D."/>
            <person name="Van Deynze A."/>
            <person name="Simon P."/>
        </authorList>
    </citation>
    <scope>NUCLEOTIDE SEQUENCE</scope>
    <source>
        <tissue evidence="7">Leaf</tissue>
    </source>
</reference>
<protein>
    <recommendedName>
        <fullName evidence="6">Glycosyltransferase</fullName>
        <ecNumber evidence="6">2.4.1.-</ecNumber>
    </recommendedName>
</protein>
<gene>
    <name evidence="7" type="ORF">DCAR_0311092</name>
</gene>
<keyword evidence="3 5" id="KW-0808">Transferase</keyword>
<keyword evidence="8" id="KW-1185">Reference proteome</keyword>
<dbReference type="EC" id="2.4.1.-" evidence="6"/>
<dbReference type="PROSITE" id="PS00375">
    <property type="entry name" value="UDPGT"/>
    <property type="match status" value="1"/>
</dbReference>
<dbReference type="PANTHER" id="PTHR48048">
    <property type="entry name" value="GLYCOSYLTRANSFERASE"/>
    <property type="match status" value="1"/>
</dbReference>
<comment type="pathway">
    <text evidence="1">Secondary metabolite biosynthesis; terpenoid biosynthesis.</text>
</comment>
<evidence type="ECO:0000256" key="3">
    <source>
        <dbReference type="ARBA" id="ARBA00022679"/>
    </source>
</evidence>
<organism evidence="7 8">
    <name type="scientific">Daucus carota subsp. sativus</name>
    <name type="common">Carrot</name>
    <dbReference type="NCBI Taxonomy" id="79200"/>
    <lineage>
        <taxon>Eukaryota</taxon>
        <taxon>Viridiplantae</taxon>
        <taxon>Streptophyta</taxon>
        <taxon>Embryophyta</taxon>
        <taxon>Tracheophyta</taxon>
        <taxon>Spermatophyta</taxon>
        <taxon>Magnoliopsida</taxon>
        <taxon>eudicotyledons</taxon>
        <taxon>Gunneridae</taxon>
        <taxon>Pentapetalae</taxon>
        <taxon>asterids</taxon>
        <taxon>campanulids</taxon>
        <taxon>Apiales</taxon>
        <taxon>Apiaceae</taxon>
        <taxon>Apioideae</taxon>
        <taxon>Scandiceae</taxon>
        <taxon>Daucinae</taxon>
        <taxon>Daucus</taxon>
        <taxon>Daucus sect. Daucus</taxon>
    </lineage>
</organism>
<accession>A0AAF0WL06</accession>
<evidence type="ECO:0000256" key="5">
    <source>
        <dbReference type="RuleBase" id="RU003718"/>
    </source>
</evidence>
<dbReference type="SUPFAM" id="SSF53756">
    <property type="entry name" value="UDP-Glycosyltransferase/glycogen phosphorylase"/>
    <property type="match status" value="1"/>
</dbReference>